<keyword evidence="3" id="KW-1185">Reference proteome</keyword>
<feature type="compositionally biased region" description="Basic residues" evidence="1">
    <location>
        <begin position="39"/>
        <end position="53"/>
    </location>
</feature>
<feature type="region of interest" description="Disordered" evidence="1">
    <location>
        <begin position="24"/>
        <end position="53"/>
    </location>
</feature>
<gene>
    <name evidence="2" type="ORF">M0813_03969</name>
</gene>
<proteinExistence type="predicted"/>
<comment type="caution">
    <text evidence="2">The sequence shown here is derived from an EMBL/GenBank/DDBJ whole genome shotgun (WGS) entry which is preliminary data.</text>
</comment>
<reference evidence="2" key="1">
    <citation type="submission" date="2022-08" db="EMBL/GenBank/DDBJ databases">
        <title>Novel sulfate-reducing endosymbionts in the free-living metamonad Anaeramoeba.</title>
        <authorList>
            <person name="Jerlstrom-Hultqvist J."/>
            <person name="Cepicka I."/>
            <person name="Gallot-Lavallee L."/>
            <person name="Salas-Leiva D."/>
            <person name="Curtis B.A."/>
            <person name="Zahonova K."/>
            <person name="Pipaliya S."/>
            <person name="Dacks J."/>
            <person name="Roger A.J."/>
        </authorList>
    </citation>
    <scope>NUCLEOTIDE SEQUENCE</scope>
    <source>
        <strain evidence="2">Schooner1</strain>
    </source>
</reference>
<accession>A0ABQ8XQ82</accession>
<evidence type="ECO:0000313" key="3">
    <source>
        <dbReference type="Proteomes" id="UP001150062"/>
    </source>
</evidence>
<organism evidence="2 3">
    <name type="scientific">Anaeramoeba flamelloides</name>
    <dbReference type="NCBI Taxonomy" id="1746091"/>
    <lineage>
        <taxon>Eukaryota</taxon>
        <taxon>Metamonada</taxon>
        <taxon>Anaeramoebidae</taxon>
        <taxon>Anaeramoeba</taxon>
    </lineage>
</organism>
<dbReference type="Proteomes" id="UP001150062">
    <property type="component" value="Unassembled WGS sequence"/>
</dbReference>
<name>A0ABQ8XQ82_9EUKA</name>
<evidence type="ECO:0000313" key="2">
    <source>
        <dbReference type="EMBL" id="KAJ6234167.1"/>
    </source>
</evidence>
<protein>
    <submittedName>
        <fullName evidence="2">Uncharacterized protein</fullName>
    </submittedName>
</protein>
<evidence type="ECO:0000256" key="1">
    <source>
        <dbReference type="SAM" id="MobiDB-lite"/>
    </source>
</evidence>
<sequence>MSKEKKLKAEIVFESDETRVLRNKIRNQEEQEELDEKKKTRKGTRKKKKKNKSLRIGNWQLDSESSNLNWQLGLWTLVC</sequence>
<dbReference type="EMBL" id="JAOAOG010000271">
    <property type="protein sequence ID" value="KAJ6234167.1"/>
    <property type="molecule type" value="Genomic_DNA"/>
</dbReference>